<dbReference type="AlphaFoldDB" id="A0A9X2F494"/>
<organism evidence="1 2">
    <name type="scientific">Solitalea agri</name>
    <dbReference type="NCBI Taxonomy" id="2953739"/>
    <lineage>
        <taxon>Bacteria</taxon>
        <taxon>Pseudomonadati</taxon>
        <taxon>Bacteroidota</taxon>
        <taxon>Sphingobacteriia</taxon>
        <taxon>Sphingobacteriales</taxon>
        <taxon>Sphingobacteriaceae</taxon>
        <taxon>Solitalea</taxon>
    </lineage>
</organism>
<reference evidence="1" key="1">
    <citation type="submission" date="2022-06" db="EMBL/GenBank/DDBJ databases">
        <title>Solitalea sp. MAHUQ-68 isolated from rhizospheric soil.</title>
        <authorList>
            <person name="Huq M.A."/>
        </authorList>
    </citation>
    <scope>NUCLEOTIDE SEQUENCE</scope>
    <source>
        <strain evidence="1">MAHUQ-68</strain>
    </source>
</reference>
<accession>A0A9X2F494</accession>
<dbReference type="EMBL" id="JAMWYS010000052">
    <property type="protein sequence ID" value="MCO4294021.1"/>
    <property type="molecule type" value="Genomic_DNA"/>
</dbReference>
<keyword evidence="2" id="KW-1185">Reference proteome</keyword>
<gene>
    <name evidence="1" type="ORF">NF867_14235</name>
</gene>
<dbReference type="RefSeq" id="WP_252588821.1">
    <property type="nucleotide sequence ID" value="NZ_JAMWYS010000052.1"/>
</dbReference>
<dbReference type="Proteomes" id="UP001155182">
    <property type="component" value="Unassembled WGS sequence"/>
</dbReference>
<evidence type="ECO:0000313" key="2">
    <source>
        <dbReference type="Proteomes" id="UP001155182"/>
    </source>
</evidence>
<name>A0A9X2F494_9SPHI</name>
<sequence>MKTFDFNLAAEFKENMHSSIGPTNNHLFVKTVKYDFYQFLFFADA</sequence>
<proteinExistence type="predicted"/>
<protein>
    <submittedName>
        <fullName evidence="1">Uncharacterized protein</fullName>
    </submittedName>
</protein>
<comment type="caution">
    <text evidence="1">The sequence shown here is derived from an EMBL/GenBank/DDBJ whole genome shotgun (WGS) entry which is preliminary data.</text>
</comment>
<evidence type="ECO:0000313" key="1">
    <source>
        <dbReference type="EMBL" id="MCO4294021.1"/>
    </source>
</evidence>